<keyword evidence="1" id="KW-0732">Signal</keyword>
<gene>
    <name evidence="2" type="ORF">HPG69_005320</name>
</gene>
<comment type="caution">
    <text evidence="2">The sequence shown here is derived from an EMBL/GenBank/DDBJ whole genome shotgun (WGS) entry which is preliminary data.</text>
</comment>
<evidence type="ECO:0008006" key="4">
    <source>
        <dbReference type="Google" id="ProtNLM"/>
    </source>
</evidence>
<proteinExistence type="predicted"/>
<organism evidence="2 3">
    <name type="scientific">Diceros bicornis minor</name>
    <name type="common">South-central black rhinoceros</name>
    <dbReference type="NCBI Taxonomy" id="77932"/>
    <lineage>
        <taxon>Eukaryota</taxon>
        <taxon>Metazoa</taxon>
        <taxon>Chordata</taxon>
        <taxon>Craniata</taxon>
        <taxon>Vertebrata</taxon>
        <taxon>Euteleostomi</taxon>
        <taxon>Mammalia</taxon>
        <taxon>Eutheria</taxon>
        <taxon>Laurasiatheria</taxon>
        <taxon>Perissodactyla</taxon>
        <taxon>Rhinocerotidae</taxon>
        <taxon>Diceros</taxon>
    </lineage>
</organism>
<dbReference type="Proteomes" id="UP000551758">
    <property type="component" value="Unassembled WGS sequence"/>
</dbReference>
<sequence length="85" mass="9961">MYFWILSLLFLRTEKSHNINRQSTTFVMTQGGCTLPRVLEALWPYFCTGTDPNPLKICKVTDYEILPLNNQTFNNFLQLSINAWQ</sequence>
<feature type="signal peptide" evidence="1">
    <location>
        <begin position="1"/>
        <end position="16"/>
    </location>
</feature>
<protein>
    <recommendedName>
        <fullName evidence="4">Secreted protein</fullName>
    </recommendedName>
</protein>
<evidence type="ECO:0000256" key="1">
    <source>
        <dbReference type="SAM" id="SignalP"/>
    </source>
</evidence>
<keyword evidence="3" id="KW-1185">Reference proteome</keyword>
<dbReference type="AlphaFoldDB" id="A0A7J7EL59"/>
<accession>A0A7J7EL59</accession>
<evidence type="ECO:0000313" key="3">
    <source>
        <dbReference type="Proteomes" id="UP000551758"/>
    </source>
</evidence>
<feature type="chain" id="PRO_5029769575" description="Secreted protein" evidence="1">
    <location>
        <begin position="17"/>
        <end position="85"/>
    </location>
</feature>
<name>A0A7J7EL59_DICBM</name>
<dbReference type="EMBL" id="JACDTQ010002688">
    <property type="protein sequence ID" value="KAF5916525.1"/>
    <property type="molecule type" value="Genomic_DNA"/>
</dbReference>
<evidence type="ECO:0000313" key="2">
    <source>
        <dbReference type="EMBL" id="KAF5916525.1"/>
    </source>
</evidence>
<reference evidence="2 3" key="1">
    <citation type="journal article" date="2020" name="Mol. Biol. Evol.">
        <title>Interspecific Gene Flow and the Evolution of Specialization in Black and White Rhinoceros.</title>
        <authorList>
            <person name="Moodley Y."/>
            <person name="Westbury M.V."/>
            <person name="Russo I.M."/>
            <person name="Gopalakrishnan S."/>
            <person name="Rakotoarivelo A."/>
            <person name="Olsen R.A."/>
            <person name="Prost S."/>
            <person name="Tunstall T."/>
            <person name="Ryder O.A."/>
            <person name="Dalen L."/>
            <person name="Bruford M.W."/>
        </authorList>
    </citation>
    <scope>NUCLEOTIDE SEQUENCE [LARGE SCALE GENOMIC DNA]</scope>
    <source>
        <strain evidence="2">SBR-YM</strain>
        <tissue evidence="2">Skin</tissue>
    </source>
</reference>